<keyword evidence="2" id="KW-1185">Reference proteome</keyword>
<accession>A0A328WZK3</accession>
<proteinExistence type="predicted"/>
<gene>
    <name evidence="1" type="ORF">B0I10_103238</name>
</gene>
<comment type="caution">
    <text evidence="1">The sequence shown here is derived from an EMBL/GenBank/DDBJ whole genome shotgun (WGS) entry which is preliminary data.</text>
</comment>
<dbReference type="PROSITE" id="PS51257">
    <property type="entry name" value="PROKAR_LIPOPROTEIN"/>
    <property type="match status" value="1"/>
</dbReference>
<reference evidence="1 2" key="1">
    <citation type="submission" date="2018-06" db="EMBL/GenBank/DDBJ databases">
        <title>Genomic Encyclopedia of Type Strains, Phase III (KMG-III): the genomes of soil and plant-associated and newly described type strains.</title>
        <authorList>
            <person name="Whitman W."/>
        </authorList>
    </citation>
    <scope>NUCLEOTIDE SEQUENCE [LARGE SCALE GENOMIC DNA]</scope>
    <source>
        <strain evidence="1 2">CGMCC 1.12504</strain>
    </source>
</reference>
<evidence type="ECO:0000313" key="1">
    <source>
        <dbReference type="EMBL" id="RAR49817.1"/>
    </source>
</evidence>
<sequence length="231" mass="27098">MKNQWHWLFLLLVFIFSSCGPTIRVLTGLKDPKVESRESIQRYLAENKFDINTNYLTVKSKRDSTEIFNRFLFGFNSDMMLFNAKTGEKHCFLGTEECSGIQMQEAFKNFEEKYTPCTDVAEPSLDDFLAILINQNGEKIDKNSLPEAEFYLFQTWNKYLESKKRFKENLLWLEELEKSSDKIEIIYINTDLLDEWGLEKGKSLPIKIKRDGKKSVSMYFGSLPIAKQHHE</sequence>
<protein>
    <submittedName>
        <fullName evidence="1">Uncharacterized protein</fullName>
    </submittedName>
</protein>
<name>A0A328WZK3_9FLAO</name>
<dbReference type="EMBL" id="QLSV01000003">
    <property type="protein sequence ID" value="RAR49817.1"/>
    <property type="molecule type" value="Genomic_DNA"/>
</dbReference>
<organism evidence="1 2">
    <name type="scientific">Flavobacterium lacus</name>
    <dbReference type="NCBI Taxonomy" id="1353778"/>
    <lineage>
        <taxon>Bacteria</taxon>
        <taxon>Pseudomonadati</taxon>
        <taxon>Bacteroidota</taxon>
        <taxon>Flavobacteriia</taxon>
        <taxon>Flavobacteriales</taxon>
        <taxon>Flavobacteriaceae</taxon>
        <taxon>Flavobacterium</taxon>
    </lineage>
</organism>
<evidence type="ECO:0000313" key="2">
    <source>
        <dbReference type="Proteomes" id="UP000249518"/>
    </source>
</evidence>
<dbReference type="AlphaFoldDB" id="A0A328WZK3"/>
<dbReference type="Proteomes" id="UP000249518">
    <property type="component" value="Unassembled WGS sequence"/>
</dbReference>